<organism evidence="3 4">
    <name type="scientific">Plasmodiophora brassicae</name>
    <name type="common">Clubroot disease agent</name>
    <dbReference type="NCBI Taxonomy" id="37360"/>
    <lineage>
        <taxon>Eukaryota</taxon>
        <taxon>Sar</taxon>
        <taxon>Rhizaria</taxon>
        <taxon>Endomyxa</taxon>
        <taxon>Phytomyxea</taxon>
        <taxon>Plasmodiophorida</taxon>
        <taxon>Plasmodiophoridae</taxon>
        <taxon>Plasmodiophora</taxon>
    </lineage>
</organism>
<keyword evidence="3" id="KW-0496">Mitochondrion</keyword>
<gene>
    <name evidence="3" type="ORF">PLBR_LOCUS497</name>
</gene>
<comment type="catalytic activity">
    <reaction evidence="1">
        <text>[protein]-peptidylproline (omega=180) = [protein]-peptidylproline (omega=0)</text>
        <dbReference type="Rhea" id="RHEA:16237"/>
        <dbReference type="Rhea" id="RHEA-COMP:10747"/>
        <dbReference type="Rhea" id="RHEA-COMP:10748"/>
        <dbReference type="ChEBI" id="CHEBI:83833"/>
        <dbReference type="ChEBI" id="CHEBI:83834"/>
        <dbReference type="EC" id="5.2.1.8"/>
    </reaction>
</comment>
<evidence type="ECO:0000313" key="4">
    <source>
        <dbReference type="Proteomes" id="UP000290189"/>
    </source>
</evidence>
<dbReference type="InterPro" id="IPR011990">
    <property type="entry name" value="TPR-like_helical_dom_sf"/>
</dbReference>
<dbReference type="Pfam" id="PF00160">
    <property type="entry name" value="Pro_isomerase"/>
    <property type="match status" value="1"/>
</dbReference>
<dbReference type="SUPFAM" id="SSF48452">
    <property type="entry name" value="TPR-like"/>
    <property type="match status" value="1"/>
</dbReference>
<evidence type="ECO:0000259" key="2">
    <source>
        <dbReference type="PROSITE" id="PS50072"/>
    </source>
</evidence>
<name>A0A3P3XZE9_PLABS</name>
<accession>A0A3P3XZE9</accession>
<dbReference type="GO" id="GO:0006457">
    <property type="term" value="P:protein folding"/>
    <property type="evidence" value="ECO:0007669"/>
    <property type="project" value="TreeGrafter"/>
</dbReference>
<dbReference type="SMART" id="SM00028">
    <property type="entry name" value="TPR"/>
    <property type="match status" value="2"/>
</dbReference>
<dbReference type="InterPro" id="IPR019734">
    <property type="entry name" value="TPR_rpt"/>
</dbReference>
<dbReference type="AlphaFoldDB" id="A0A3P3XZE9"/>
<evidence type="ECO:0000256" key="1">
    <source>
        <dbReference type="ARBA" id="ARBA00000971"/>
    </source>
</evidence>
<geneLocation type="mitochondrion" evidence="3"/>
<dbReference type="Proteomes" id="UP000290189">
    <property type="component" value="Unassembled WGS sequence"/>
</dbReference>
<proteinExistence type="predicted"/>
<dbReference type="InterPro" id="IPR002130">
    <property type="entry name" value="Cyclophilin-type_PPIase_dom"/>
</dbReference>
<dbReference type="GO" id="GO:0003755">
    <property type="term" value="F:peptidyl-prolyl cis-trans isomerase activity"/>
    <property type="evidence" value="ECO:0007669"/>
    <property type="project" value="UniProtKB-EC"/>
</dbReference>
<dbReference type="CDD" id="cd00317">
    <property type="entry name" value="cyclophilin"/>
    <property type="match status" value="1"/>
</dbReference>
<dbReference type="SUPFAM" id="SSF50891">
    <property type="entry name" value="Cyclophilin-like"/>
    <property type="match status" value="1"/>
</dbReference>
<evidence type="ECO:0000313" key="3">
    <source>
        <dbReference type="EMBL" id="SPQ93282.1"/>
    </source>
</evidence>
<sequence>MSTHVFVELASDLPGASLGRVVFELFTDRTPLASENFRRLCVDDGEQSYRGTRLHRVVRGLLIGGGDIVNGDGRGAWSIYGTDIFDDDPERIEVDRAGLLCTATLGKPNTNTCQFFISMAPAAHLTSQTIVFGRVAHGMDVLRVIERMETLPNERPIYEVRIAHCGQCKVDWSAPVDPLDPYPGFPEDHPEVLEISDKMEISHAVRQLGNDLFWKGEFELSLRKYDKALKYLEEDLLATPEEEELLMDARVTCWLNQALAWTRIGRYQEAIGILDTVLHHRPGNVKAVRRREIAVEALKMGDREALPKVVRTHAFRPAPRPFLLSRRRLTLYEKPLLE</sequence>
<dbReference type="PANTHER" id="PTHR11071:SF561">
    <property type="entry name" value="PEPTIDYL-PROLYL CIS-TRANS ISOMERASE D-RELATED"/>
    <property type="match status" value="1"/>
</dbReference>
<dbReference type="PANTHER" id="PTHR11071">
    <property type="entry name" value="PEPTIDYL-PROLYL CIS-TRANS ISOMERASE"/>
    <property type="match status" value="1"/>
</dbReference>
<feature type="domain" description="PPIase cyclophilin-type" evidence="2">
    <location>
        <begin position="15"/>
        <end position="167"/>
    </location>
</feature>
<protein>
    <recommendedName>
        <fullName evidence="2">PPIase cyclophilin-type domain-containing protein</fullName>
    </recommendedName>
</protein>
<dbReference type="GO" id="GO:0016018">
    <property type="term" value="F:cyclosporin A binding"/>
    <property type="evidence" value="ECO:0007669"/>
    <property type="project" value="TreeGrafter"/>
</dbReference>
<dbReference type="InterPro" id="IPR029000">
    <property type="entry name" value="Cyclophilin-like_dom_sf"/>
</dbReference>
<reference evidence="3 4" key="1">
    <citation type="submission" date="2018-03" db="EMBL/GenBank/DDBJ databases">
        <authorList>
            <person name="Fogelqvist J."/>
        </authorList>
    </citation>
    <scope>NUCLEOTIDE SEQUENCE [LARGE SCALE GENOMIC DNA]</scope>
</reference>
<dbReference type="GO" id="GO:0005737">
    <property type="term" value="C:cytoplasm"/>
    <property type="evidence" value="ECO:0007669"/>
    <property type="project" value="TreeGrafter"/>
</dbReference>
<dbReference type="EMBL" id="OVEO01000001">
    <property type="protein sequence ID" value="SPQ93282.1"/>
    <property type="molecule type" value="Genomic_DNA"/>
</dbReference>
<dbReference type="PROSITE" id="PS50072">
    <property type="entry name" value="CSA_PPIASE_2"/>
    <property type="match status" value="1"/>
</dbReference>
<dbReference type="Gene3D" id="1.25.40.10">
    <property type="entry name" value="Tetratricopeptide repeat domain"/>
    <property type="match status" value="1"/>
</dbReference>
<dbReference type="Gene3D" id="2.40.100.10">
    <property type="entry name" value="Cyclophilin-like"/>
    <property type="match status" value="1"/>
</dbReference>
<dbReference type="PRINTS" id="PR00153">
    <property type="entry name" value="CSAPPISMRASE"/>
</dbReference>